<accession>A0AAW5P7X2</accession>
<dbReference type="RefSeq" id="WP_259258225.1">
    <property type="nucleotide sequence ID" value="NZ_JANTZM010000007.1"/>
</dbReference>
<dbReference type="Proteomes" id="UP001155110">
    <property type="component" value="Unassembled WGS sequence"/>
</dbReference>
<evidence type="ECO:0000256" key="4">
    <source>
        <dbReference type="SAM" id="MobiDB-lite"/>
    </source>
</evidence>
<dbReference type="InterPro" id="IPR003593">
    <property type="entry name" value="AAA+_ATPase"/>
</dbReference>
<sequence length="437" mass="48259">MEQLTIDKAKQAARSAHREGDPSESELADPVVSFQTDSWRRHQEMREEMNEETEWELGPIERVESQIGELIESGFEYEWNDEEENVDVLGPISRYGTFAFELEAPSGTGHRIAVVRAPIRVQEGLVSLNVVVGTPADLRAWTRLGARYKHESTDLEAGAYRAEITRDGLQLEEIDDELSEVPTIHPKRDVIMKEIRSFFENSELYTRFGQDGTKKWMMIGPPGTGKTTMQQQIAREMKGTRPCVFAGDISAMLQIQRMAADASLPVIIFLEDAEQAFKTSPMGGEQGQKGGADSKVLNALDGVDTPTNEKGCAIIMSTNHPGQIEDRILERPGRVDRPVEIGFLEGEYALRCAQLYLPDEAEVGSETILENVEGASGDEIRAVCEAATSLSVADQVPLDDEAFENAVDAMEEQLNAAEEFAEQESALSDRSAASPGF</sequence>
<comment type="caution">
    <text evidence="6">The sequence shown here is derived from an EMBL/GenBank/DDBJ whole genome shotgun (WGS) entry which is preliminary data.</text>
</comment>
<protein>
    <submittedName>
        <fullName evidence="6">DNA polymerase III delta prime subunit</fullName>
    </submittedName>
</protein>
<dbReference type="InterPro" id="IPR027417">
    <property type="entry name" value="P-loop_NTPase"/>
</dbReference>
<dbReference type="SUPFAM" id="SSF52540">
    <property type="entry name" value="P-loop containing nucleoside triphosphate hydrolases"/>
    <property type="match status" value="1"/>
</dbReference>
<evidence type="ECO:0000256" key="2">
    <source>
        <dbReference type="ARBA" id="ARBA00022741"/>
    </source>
</evidence>
<comment type="similarity">
    <text evidence="1">Belongs to the AAA ATPase family.</text>
</comment>
<feature type="region of interest" description="Disordered" evidence="4">
    <location>
        <begin position="1"/>
        <end position="33"/>
    </location>
</feature>
<dbReference type="Pfam" id="PF00004">
    <property type="entry name" value="AAA"/>
    <property type="match status" value="1"/>
</dbReference>
<keyword evidence="3" id="KW-0067">ATP-binding</keyword>
<organism evidence="6 7">
    <name type="scientific">Salinibacter ruber</name>
    <dbReference type="NCBI Taxonomy" id="146919"/>
    <lineage>
        <taxon>Bacteria</taxon>
        <taxon>Pseudomonadati</taxon>
        <taxon>Rhodothermota</taxon>
        <taxon>Rhodothermia</taxon>
        <taxon>Rhodothermales</taxon>
        <taxon>Salinibacteraceae</taxon>
        <taxon>Salinibacter</taxon>
    </lineage>
</organism>
<dbReference type="Gene3D" id="1.10.8.60">
    <property type="match status" value="1"/>
</dbReference>
<evidence type="ECO:0000313" key="7">
    <source>
        <dbReference type="Proteomes" id="UP001155110"/>
    </source>
</evidence>
<dbReference type="Gene3D" id="3.40.50.300">
    <property type="entry name" value="P-loop containing nucleotide triphosphate hydrolases"/>
    <property type="match status" value="1"/>
</dbReference>
<feature type="domain" description="AAA+ ATPase" evidence="5">
    <location>
        <begin position="212"/>
        <end position="345"/>
    </location>
</feature>
<evidence type="ECO:0000256" key="3">
    <source>
        <dbReference type="ARBA" id="ARBA00022840"/>
    </source>
</evidence>
<evidence type="ECO:0000313" key="6">
    <source>
        <dbReference type="EMBL" id="MCS4157705.1"/>
    </source>
</evidence>
<keyword evidence="2" id="KW-0547">Nucleotide-binding</keyword>
<evidence type="ECO:0000259" key="5">
    <source>
        <dbReference type="SMART" id="SM00382"/>
    </source>
</evidence>
<name>A0AAW5P7X2_9BACT</name>
<dbReference type="SMART" id="SM00382">
    <property type="entry name" value="AAA"/>
    <property type="match status" value="1"/>
</dbReference>
<feature type="compositionally biased region" description="Basic and acidic residues" evidence="4">
    <location>
        <begin position="1"/>
        <end position="21"/>
    </location>
</feature>
<dbReference type="EMBL" id="JANTZM010000007">
    <property type="protein sequence ID" value="MCS4157705.1"/>
    <property type="molecule type" value="Genomic_DNA"/>
</dbReference>
<dbReference type="PANTHER" id="PTHR23073">
    <property type="entry name" value="26S PROTEASOME REGULATORY SUBUNIT"/>
    <property type="match status" value="1"/>
</dbReference>
<dbReference type="AlphaFoldDB" id="A0AAW5P7X2"/>
<gene>
    <name evidence="6" type="ORF">GGP99_001669</name>
</gene>
<dbReference type="InterPro" id="IPR003959">
    <property type="entry name" value="ATPase_AAA_core"/>
</dbReference>
<reference evidence="6" key="1">
    <citation type="submission" date="2022-08" db="EMBL/GenBank/DDBJ databases">
        <title>Genomic Encyclopedia of Type Strains, Phase V (KMG-V): Genome sequencing to study the core and pangenomes of soil and plant-associated prokaryotes.</title>
        <authorList>
            <person name="Whitman W."/>
        </authorList>
    </citation>
    <scope>NUCLEOTIDE SEQUENCE</scope>
    <source>
        <strain evidence="6">SP3002</strain>
    </source>
</reference>
<dbReference type="GO" id="GO:0005524">
    <property type="term" value="F:ATP binding"/>
    <property type="evidence" value="ECO:0007669"/>
    <property type="project" value="UniProtKB-KW"/>
</dbReference>
<evidence type="ECO:0000256" key="1">
    <source>
        <dbReference type="ARBA" id="ARBA00006914"/>
    </source>
</evidence>
<dbReference type="InterPro" id="IPR050221">
    <property type="entry name" value="26S_Proteasome_ATPase"/>
</dbReference>
<proteinExistence type="inferred from homology"/>
<dbReference type="GO" id="GO:0016887">
    <property type="term" value="F:ATP hydrolysis activity"/>
    <property type="evidence" value="ECO:0007669"/>
    <property type="project" value="InterPro"/>
</dbReference>